<reference evidence="2" key="1">
    <citation type="submission" date="2014-05" db="EMBL/GenBank/DDBJ databases">
        <title>The transcriptome of the halophilic microalga Tetraselmis sp. GSL018 isolated from the Great Salt Lake, Utah.</title>
        <authorList>
            <person name="Jinkerson R.E."/>
            <person name="D'Adamo S."/>
            <person name="Posewitz M.C."/>
        </authorList>
    </citation>
    <scope>NUCLEOTIDE SEQUENCE</scope>
    <source>
        <strain evidence="2">GSL018</strain>
    </source>
</reference>
<feature type="region of interest" description="Disordered" evidence="1">
    <location>
        <begin position="41"/>
        <end position="173"/>
    </location>
</feature>
<protein>
    <submittedName>
        <fullName evidence="2">Uncharacterized protein</fullName>
    </submittedName>
</protein>
<feature type="compositionally biased region" description="Low complexity" evidence="1">
    <location>
        <begin position="223"/>
        <end position="233"/>
    </location>
</feature>
<feature type="compositionally biased region" description="Basic and acidic residues" evidence="1">
    <location>
        <begin position="273"/>
        <end position="293"/>
    </location>
</feature>
<accession>A0A061RMM7</accession>
<feature type="non-terminal residue" evidence="2">
    <location>
        <position position="1"/>
    </location>
</feature>
<feature type="compositionally biased region" description="Basic residues" evidence="1">
    <location>
        <begin position="294"/>
        <end position="303"/>
    </location>
</feature>
<gene>
    <name evidence="2" type="ORF">TSPGSL018_29395</name>
</gene>
<sequence length="303" mass="31255">AHGPRRFAFPLTPSRRVLDLPRVRARAPAASFVRRATGPRHVSGVARGGVSPLGPPAEVPRDRPVVGPGDGPAPAEVEPLEARALGDELPDGGCAEAGAEGGVDRAQGGAAGGGAREPPDDGVGGDAPQGDGLEVRARRDEGGHGLLGQLRRVGEVQGPQREAAAAARGGALQAPRVEAAAVAHVQGLEAAELRGKLQALQGGAAAEVGQAEAPRERGRSQLAAAPRAEAGEAVQPPRAEGRREAPELPATGRGPHGRQGDVPAPPQRSPGEASHERERRRPPGREGGRERRLVARQRLRPYR</sequence>
<evidence type="ECO:0000256" key="1">
    <source>
        <dbReference type="SAM" id="MobiDB-lite"/>
    </source>
</evidence>
<feature type="compositionally biased region" description="Low complexity" evidence="1">
    <location>
        <begin position="92"/>
        <end position="108"/>
    </location>
</feature>
<name>A0A061RMM7_9CHLO</name>
<proteinExistence type="predicted"/>
<feature type="compositionally biased region" description="Basic and acidic residues" evidence="1">
    <location>
        <begin position="133"/>
        <end position="143"/>
    </location>
</feature>
<feature type="region of interest" description="Disordered" evidence="1">
    <location>
        <begin position="200"/>
        <end position="303"/>
    </location>
</feature>
<feature type="compositionally biased region" description="Low complexity" evidence="1">
    <location>
        <begin position="157"/>
        <end position="173"/>
    </location>
</feature>
<organism evidence="2">
    <name type="scientific">Tetraselmis sp. GSL018</name>
    <dbReference type="NCBI Taxonomy" id="582737"/>
    <lineage>
        <taxon>Eukaryota</taxon>
        <taxon>Viridiplantae</taxon>
        <taxon>Chlorophyta</taxon>
        <taxon>core chlorophytes</taxon>
        <taxon>Chlorodendrophyceae</taxon>
        <taxon>Chlorodendrales</taxon>
        <taxon>Chlorodendraceae</taxon>
        <taxon>Tetraselmis</taxon>
    </lineage>
</organism>
<evidence type="ECO:0000313" key="2">
    <source>
        <dbReference type="EMBL" id="JAC73233.1"/>
    </source>
</evidence>
<feature type="compositionally biased region" description="Low complexity" evidence="1">
    <location>
        <begin position="200"/>
        <end position="212"/>
    </location>
</feature>
<dbReference type="EMBL" id="GBEZ01012677">
    <property type="protein sequence ID" value="JAC73233.1"/>
    <property type="molecule type" value="Transcribed_RNA"/>
</dbReference>
<dbReference type="AlphaFoldDB" id="A0A061RMM7"/>